<sequence length="110" mass="11920">MALLHTDIFGSLALGLDAGDGVYRPRINTVLPRNENLHGLINVVFAYTHEAGQVNHVHIEVDVSSPFYESNIEQILTVIRGVLRAFGCPELSERGGKEQLGVQGRGALVA</sequence>
<evidence type="ECO:0000313" key="2">
    <source>
        <dbReference type="Proteomes" id="UP001059041"/>
    </source>
</evidence>
<dbReference type="EMBL" id="JAFHDT010000009">
    <property type="protein sequence ID" value="KAI7805353.1"/>
    <property type="molecule type" value="Genomic_DNA"/>
</dbReference>
<dbReference type="AlphaFoldDB" id="A0A9W7WND5"/>
<keyword evidence="2" id="KW-1185">Reference proteome</keyword>
<evidence type="ECO:0000313" key="1">
    <source>
        <dbReference type="EMBL" id="KAI7805353.1"/>
    </source>
</evidence>
<protein>
    <submittedName>
        <fullName evidence="1">Uncharacterized protein</fullName>
    </submittedName>
</protein>
<reference evidence="1" key="1">
    <citation type="submission" date="2021-02" db="EMBL/GenBank/DDBJ databases">
        <title>Comparative genomics reveals that relaxation of natural selection precedes convergent phenotypic evolution of cavefish.</title>
        <authorList>
            <person name="Peng Z."/>
        </authorList>
    </citation>
    <scope>NUCLEOTIDE SEQUENCE</scope>
    <source>
        <tissue evidence="1">Muscle</tissue>
    </source>
</reference>
<accession>A0A9W7WND5</accession>
<name>A0A9W7WND5_TRIRA</name>
<comment type="caution">
    <text evidence="1">The sequence shown here is derived from an EMBL/GenBank/DDBJ whole genome shotgun (WGS) entry which is preliminary data.</text>
</comment>
<dbReference type="Proteomes" id="UP001059041">
    <property type="component" value="Linkage Group LG9"/>
</dbReference>
<gene>
    <name evidence="1" type="ORF">IRJ41_005537</name>
</gene>
<organism evidence="1 2">
    <name type="scientific">Triplophysa rosa</name>
    <name type="common">Cave loach</name>
    <dbReference type="NCBI Taxonomy" id="992332"/>
    <lineage>
        <taxon>Eukaryota</taxon>
        <taxon>Metazoa</taxon>
        <taxon>Chordata</taxon>
        <taxon>Craniata</taxon>
        <taxon>Vertebrata</taxon>
        <taxon>Euteleostomi</taxon>
        <taxon>Actinopterygii</taxon>
        <taxon>Neopterygii</taxon>
        <taxon>Teleostei</taxon>
        <taxon>Ostariophysi</taxon>
        <taxon>Cypriniformes</taxon>
        <taxon>Nemacheilidae</taxon>
        <taxon>Triplophysa</taxon>
    </lineage>
</organism>
<proteinExistence type="predicted"/>